<proteinExistence type="predicted"/>
<name>A0A2A9PLX5_OPHUN</name>
<sequence length="786" mass="87043">MAEVISDSAGGGNGCPEEANAVPPQLVAQLGNGIETLLDRNETDATQQGSLRKAGDALTGVGAACTVAAACSLLHGSGERSRRGVSVGWTPTLRAMCFKIWSQTSELKAWQYGGKQTRQTSSDCGRSLDAGSRVPYPPSCESFVGSDIYCQSQGKDEAACLFQRRAPTFFHGRDGSCNSDQLYFGMENCLGTEEWCNGWWISEKSNVTAKECLRRRASFNLDFNLPCVEIKNLRVDFSLRDGEKGARTGTVDNITLTMGRGNTLLAVAPPTGYSVSKSIDLEAAYGSKVVNLRQIDGAILIDQPNRNDLQPMWSFKGLTLTATCADSYDTVEIKKFRSVNRQIQHPGGSKALQVWSGRILPRDWRPMSTPEQPSTSGESTKSSTPRESARPSSQPIESAKLPTRIEDESRKPSPAAEATQRPPSNPPPRHDELKKFHNVDDPWHMMQGDNTGVTSSSSSSSSSSSPETENPHGNDRSRFPPDDEIETPAPIPSHRETIDCVEAGISWTNRDMNSRRVAEGFADCGRDDRPGESWRWWLGKYLIECKDGDDNCEVHQPDTMSDEAKGRAGQFGIPTQVPPTSEERDTVNPSTGRVTMDCVKAGVSWTIRNRHSRRVVNGIVDCGRADRPGESWRWWLGKYLVECKDHDKYCQVHQPDTMSDEAKRRANEFGIPTQLPPSEEEDLMLWHGLRRKRVGCQGMAWNDDDDERTRLVATGAAVCVRRDDPNMSWRWEDGKLVECRLKPINKVYHCRYHDPNNLPADVKARADSFFIPTTPPPTPPTMVMGA</sequence>
<accession>A0A2A9PLX5</accession>
<keyword evidence="3" id="KW-1185">Reference proteome</keyword>
<dbReference type="STRING" id="268505.A0A2A9PLX5"/>
<feature type="compositionally biased region" description="Basic and acidic residues" evidence="1">
    <location>
        <begin position="469"/>
        <end position="481"/>
    </location>
</feature>
<feature type="compositionally biased region" description="Polar residues" evidence="1">
    <location>
        <begin position="369"/>
        <end position="396"/>
    </location>
</feature>
<dbReference type="EMBL" id="LAZP02000044">
    <property type="protein sequence ID" value="PFH62051.1"/>
    <property type="molecule type" value="Genomic_DNA"/>
</dbReference>
<evidence type="ECO:0000313" key="2">
    <source>
        <dbReference type="EMBL" id="PFH62051.1"/>
    </source>
</evidence>
<feature type="region of interest" description="Disordered" evidence="1">
    <location>
        <begin position="1"/>
        <end position="20"/>
    </location>
</feature>
<comment type="caution">
    <text evidence="2">The sequence shown here is derived from an EMBL/GenBank/DDBJ whole genome shotgun (WGS) entry which is preliminary data.</text>
</comment>
<evidence type="ECO:0000313" key="3">
    <source>
        <dbReference type="Proteomes" id="UP000037136"/>
    </source>
</evidence>
<evidence type="ECO:0000256" key="1">
    <source>
        <dbReference type="SAM" id="MobiDB-lite"/>
    </source>
</evidence>
<feature type="region of interest" description="Disordered" evidence="1">
    <location>
        <begin position="361"/>
        <end position="497"/>
    </location>
</feature>
<feature type="region of interest" description="Disordered" evidence="1">
    <location>
        <begin position="571"/>
        <end position="592"/>
    </location>
</feature>
<dbReference type="AlphaFoldDB" id="A0A2A9PLX5"/>
<reference evidence="2 3" key="1">
    <citation type="journal article" date="2015" name="BMC Genomics">
        <title>Gene expression during zombie ant biting behavior reflects the complexity underlying fungal parasitic behavioral manipulation.</title>
        <authorList>
            <person name="de Bekker C."/>
            <person name="Ohm R.A."/>
            <person name="Loreto R.G."/>
            <person name="Sebastian A."/>
            <person name="Albert I."/>
            <person name="Merrow M."/>
            <person name="Brachmann A."/>
            <person name="Hughes D.P."/>
        </authorList>
    </citation>
    <scope>NUCLEOTIDE SEQUENCE [LARGE SCALE GENOMIC DNA]</scope>
    <source>
        <strain evidence="2 3">SC16a</strain>
    </source>
</reference>
<protein>
    <submittedName>
        <fullName evidence="2">Uncharacterized protein</fullName>
    </submittedName>
</protein>
<reference evidence="2 3" key="2">
    <citation type="journal article" date="2017" name="Sci. Rep.">
        <title>Ant-infecting Ophiocordyceps genomes reveal a high diversity of potential behavioral manipulation genes and a possible major role for enterotoxins.</title>
        <authorList>
            <person name="de Bekker C."/>
            <person name="Ohm R.A."/>
            <person name="Evans H.C."/>
            <person name="Brachmann A."/>
            <person name="Hughes D.P."/>
        </authorList>
    </citation>
    <scope>NUCLEOTIDE SEQUENCE [LARGE SCALE GENOMIC DNA]</scope>
    <source>
        <strain evidence="2 3">SC16a</strain>
    </source>
</reference>
<dbReference type="Proteomes" id="UP000037136">
    <property type="component" value="Unassembled WGS sequence"/>
</dbReference>
<feature type="compositionally biased region" description="Low complexity" evidence="1">
    <location>
        <begin position="455"/>
        <end position="465"/>
    </location>
</feature>
<feature type="compositionally biased region" description="Basic and acidic residues" evidence="1">
    <location>
        <begin position="428"/>
        <end position="443"/>
    </location>
</feature>
<organism evidence="2 3">
    <name type="scientific">Ophiocordyceps unilateralis</name>
    <name type="common">Zombie-ant fungus</name>
    <name type="synonym">Torrubia unilateralis</name>
    <dbReference type="NCBI Taxonomy" id="268505"/>
    <lineage>
        <taxon>Eukaryota</taxon>
        <taxon>Fungi</taxon>
        <taxon>Dikarya</taxon>
        <taxon>Ascomycota</taxon>
        <taxon>Pezizomycotina</taxon>
        <taxon>Sordariomycetes</taxon>
        <taxon>Hypocreomycetidae</taxon>
        <taxon>Hypocreales</taxon>
        <taxon>Ophiocordycipitaceae</taxon>
        <taxon>Ophiocordyceps</taxon>
    </lineage>
</organism>
<gene>
    <name evidence="2" type="ORF">XA68_15374</name>
</gene>
<dbReference type="OrthoDB" id="5413057at2759"/>